<dbReference type="Pfam" id="PF00756">
    <property type="entry name" value="Esterase"/>
    <property type="match status" value="1"/>
</dbReference>
<dbReference type="InterPro" id="IPR000801">
    <property type="entry name" value="Esterase-like"/>
</dbReference>
<comment type="caution">
    <text evidence="1">The sequence shown here is derived from an EMBL/GenBank/DDBJ whole genome shotgun (WGS) entry which is preliminary data.</text>
</comment>
<dbReference type="InterPro" id="IPR050583">
    <property type="entry name" value="Mycobacterial_A85_antigen"/>
</dbReference>
<dbReference type="Gene3D" id="3.40.50.1820">
    <property type="entry name" value="alpha/beta hydrolase"/>
    <property type="match status" value="1"/>
</dbReference>
<dbReference type="InterPro" id="IPR029058">
    <property type="entry name" value="AB_hydrolase_fold"/>
</dbReference>
<organism evidence="1 2">
    <name type="scientific">Virgibacillus kekensis</name>
    <dbReference type="NCBI Taxonomy" id="202261"/>
    <lineage>
        <taxon>Bacteria</taxon>
        <taxon>Bacillati</taxon>
        <taxon>Bacillota</taxon>
        <taxon>Bacilli</taxon>
        <taxon>Bacillales</taxon>
        <taxon>Bacillaceae</taxon>
        <taxon>Virgibacillus</taxon>
    </lineage>
</organism>
<dbReference type="PANTHER" id="PTHR48098:SF3">
    <property type="entry name" value="IRON(III) ENTEROBACTIN ESTERASE"/>
    <property type="match status" value="1"/>
</dbReference>
<dbReference type="PANTHER" id="PTHR48098">
    <property type="entry name" value="ENTEROCHELIN ESTERASE-RELATED"/>
    <property type="match status" value="1"/>
</dbReference>
<protein>
    <submittedName>
        <fullName evidence="1">Alpha/beta hydrolase</fullName>
    </submittedName>
</protein>
<evidence type="ECO:0000313" key="1">
    <source>
        <dbReference type="EMBL" id="MFC4557860.1"/>
    </source>
</evidence>
<sequence>MNRTTHYFYSNLLDKTIEYQYVLPDSVIDEAYLLYVQDGNDYLELGGVEDTYKLLKKHFPELMNKLLLVLIHPGTSEERWHSYHRKGKYFQQYMDFMYQEFIPEVESDLKQRFKNLTIVKRGLIGDSLAGNISLNIAALNPELWTHLLLQSAAITEGDIDAVVKREKLDLKVYQTVGVYEDEFISTITDERLYIYSRNKVLYERLKNKVPIILFKEKEESHLWEFWKRNLPEALEFFLRN</sequence>
<keyword evidence="1" id="KW-0378">Hydrolase</keyword>
<accession>A0ABV9DGC9</accession>
<keyword evidence="2" id="KW-1185">Reference proteome</keyword>
<dbReference type="GO" id="GO:0016787">
    <property type="term" value="F:hydrolase activity"/>
    <property type="evidence" value="ECO:0007669"/>
    <property type="project" value="UniProtKB-KW"/>
</dbReference>
<dbReference type="SUPFAM" id="SSF53474">
    <property type="entry name" value="alpha/beta-Hydrolases"/>
    <property type="match status" value="1"/>
</dbReference>
<dbReference type="RefSeq" id="WP_390294000.1">
    <property type="nucleotide sequence ID" value="NZ_JBHSFU010000004.1"/>
</dbReference>
<reference evidence="2" key="1">
    <citation type="journal article" date="2019" name="Int. J. Syst. Evol. Microbiol.">
        <title>The Global Catalogue of Microorganisms (GCM) 10K type strain sequencing project: providing services to taxonomists for standard genome sequencing and annotation.</title>
        <authorList>
            <consortium name="The Broad Institute Genomics Platform"/>
            <consortium name="The Broad Institute Genome Sequencing Center for Infectious Disease"/>
            <person name="Wu L."/>
            <person name="Ma J."/>
        </authorList>
    </citation>
    <scope>NUCLEOTIDE SEQUENCE [LARGE SCALE GENOMIC DNA]</scope>
    <source>
        <strain evidence="2">CGMCC 4.7426</strain>
    </source>
</reference>
<name>A0ABV9DGC9_9BACI</name>
<proteinExistence type="predicted"/>
<dbReference type="EMBL" id="JBHSFU010000004">
    <property type="protein sequence ID" value="MFC4557860.1"/>
    <property type="molecule type" value="Genomic_DNA"/>
</dbReference>
<gene>
    <name evidence="1" type="ORF">ACFO3D_06505</name>
</gene>
<dbReference type="Proteomes" id="UP001595989">
    <property type="component" value="Unassembled WGS sequence"/>
</dbReference>
<evidence type="ECO:0000313" key="2">
    <source>
        <dbReference type="Proteomes" id="UP001595989"/>
    </source>
</evidence>